<gene>
    <name evidence="1" type="primary">67</name>
    <name evidence="1" type="ORF">SEA_HORUS_67</name>
</gene>
<sequence>MTDNETPEQTTAQLHYAAAEYALDMSKDVAGTPRADLIAQAQVHATLAQAASNEALLQFIGAHVTSAVLEGMKKHLLGGTTYHVEDSRTMDEFRRAQAREMRGGVR</sequence>
<reference evidence="1 2" key="1">
    <citation type="submission" date="2018-07" db="EMBL/GenBank/DDBJ databases">
        <authorList>
            <person name="Said P."/>
            <person name="Hotaki K."/>
            <person name="Hall J.T."/>
            <person name="Leadon S.A."/>
            <person name="Fogarty M.P."/>
            <person name="Warner M.H."/>
            <person name="Garlena R.A."/>
            <person name="Russell D.A."/>
            <person name="Pope W.H."/>
            <person name="Jacobs-Sera D."/>
            <person name="Hatfull G.F."/>
        </authorList>
    </citation>
    <scope>NUCLEOTIDE SEQUENCE [LARGE SCALE GENOMIC DNA]</scope>
</reference>
<name>A0A385DZK5_9CAUD</name>
<dbReference type="Proteomes" id="UP000262321">
    <property type="component" value="Segment"/>
</dbReference>
<dbReference type="KEGG" id="vg:54999205"/>
<accession>A0A385DZK5</accession>
<proteinExistence type="predicted"/>
<dbReference type="RefSeq" id="YP_009808304.1">
    <property type="nucleotide sequence ID" value="NC_048039.1"/>
</dbReference>
<evidence type="ECO:0000313" key="1">
    <source>
        <dbReference type="EMBL" id="AXQ63919.1"/>
    </source>
</evidence>
<dbReference type="EMBL" id="MH651176">
    <property type="protein sequence ID" value="AXQ63919.1"/>
    <property type="molecule type" value="Genomic_DNA"/>
</dbReference>
<organism evidence="1 2">
    <name type="scientific">Gordonia phage Horus</name>
    <dbReference type="NCBI Taxonomy" id="2301696"/>
    <lineage>
        <taxon>Viruses</taxon>
        <taxon>Duplodnaviria</taxon>
        <taxon>Heunggongvirae</taxon>
        <taxon>Uroviricota</taxon>
        <taxon>Caudoviricetes</taxon>
        <taxon>Langleyhallvirinae</taxon>
        <taxon>Horusvirus</taxon>
        <taxon>Horusvirus horus</taxon>
    </lineage>
</organism>
<evidence type="ECO:0000313" key="2">
    <source>
        <dbReference type="Proteomes" id="UP000262321"/>
    </source>
</evidence>
<keyword evidence="2" id="KW-1185">Reference proteome</keyword>
<protein>
    <submittedName>
        <fullName evidence="1">Uncharacterized protein</fullName>
    </submittedName>
</protein>
<dbReference type="GeneID" id="54999205"/>